<sequence length="932" mass="107114">MSNTNERQDIHGNFADAPGDDDELTPQEARRLLRHFERLLGIRRKSTYAPKSSGAMGYERKYPEDEKHEELGPFARFWRTYLDECAVFDAEMIEDWRDRLDVLLVFAGLFSAVVTTFVVQTSQSLQVDNSQVTASLLYELINIQRATANESPVDDVPRSSINPFTAFHPNALDAWVNGLWFTSLSLSLITALVVVVAKQWIHHYISIPSGTARDRGRLRHFRFMGLEEWHVPIIIGLLPVLLHVSLGIFIIGLVVFVSRLHVVISAVIGGLGFVALAFYIVTNLLPLIHPQFPYRSPLTVFIYPSYSYFRNRFYSIPNNLLFKSSFRDVEQAYVTQMSDIIDARAILWLHSATSDPNVQNLAIETTSSLPLQSTELVSRDFSNIMFHCRAEIKACLLSPTGFVIDHNSSELPENIKKGKLDRLLRTYLRFGYRYHSNLRGPSSFHLDHNIDPRIIQAAFRIVSECPITLDGFAQYISTIIPSEQSQQPIVWAHVLCDVLDPSRSHLSVVDNFQRDITVYGLLFQVIPFEYWSAHWTEPDVIFRSYPMEMSRRKGPEIRLLDNWCSNSNVTIRTAISWSLYPLLGELLCRLFIGKWTSIPIPTNFPEPLQLLLASIQLSQMQHYPSGTTFLSVVLSRFDFYISSLAQSKNKRDETTREWQAISQVAILVIQSDVFSTLAGPDQEHLLRVWTDCVDAISQLNPALGAQCTKWCSQPLVPMITTILFADRQRYSNYLIPELFFSHSLFATAMYEGIISTDSFRRVEESMDGTSFYADLGPHKLVRGYVNGLAALPDDLRVLAMDYLFQYNHLLMAFKVLAWYFPDTLWHLGSLRPQDQTWEAVFRTFDSRGSESEFWRPSRYFGSDWEQCMKNIAKFQKYMRDGCPGASYGNADERLHEVRMVQSPFHKWLSWARHWRRDNRGNGESNFFHVSRV</sequence>
<feature type="transmembrane region" description="Helical" evidence="2">
    <location>
        <begin position="262"/>
        <end position="285"/>
    </location>
</feature>
<feature type="transmembrane region" description="Helical" evidence="2">
    <location>
        <begin position="229"/>
        <end position="256"/>
    </location>
</feature>
<evidence type="ECO:0000313" key="4">
    <source>
        <dbReference type="EMBL" id="SJL11136.1"/>
    </source>
</evidence>
<keyword evidence="2" id="KW-1133">Transmembrane helix</keyword>
<protein>
    <recommendedName>
        <fullName evidence="3">DUF6535 domain-containing protein</fullName>
    </recommendedName>
</protein>
<feature type="domain" description="DUF6535" evidence="3">
    <location>
        <begin position="78"/>
        <end position="257"/>
    </location>
</feature>
<reference evidence="5" key="1">
    <citation type="journal article" date="2017" name="Nat. Ecol. Evol.">
        <title>Genome expansion and lineage-specific genetic innovations in the forest pathogenic fungi Armillaria.</title>
        <authorList>
            <person name="Sipos G."/>
            <person name="Prasanna A.N."/>
            <person name="Walter M.C."/>
            <person name="O'Connor E."/>
            <person name="Balint B."/>
            <person name="Krizsan K."/>
            <person name="Kiss B."/>
            <person name="Hess J."/>
            <person name="Varga T."/>
            <person name="Slot J."/>
            <person name="Riley R."/>
            <person name="Boka B."/>
            <person name="Rigling D."/>
            <person name="Barry K."/>
            <person name="Lee J."/>
            <person name="Mihaltcheva S."/>
            <person name="LaButti K."/>
            <person name="Lipzen A."/>
            <person name="Waldron R."/>
            <person name="Moloney N.M."/>
            <person name="Sperisen C."/>
            <person name="Kredics L."/>
            <person name="Vagvoelgyi C."/>
            <person name="Patrignani A."/>
            <person name="Fitzpatrick D."/>
            <person name="Nagy I."/>
            <person name="Doyle S."/>
            <person name="Anderson J.B."/>
            <person name="Grigoriev I.V."/>
            <person name="Gueldener U."/>
            <person name="Muensterkoetter M."/>
            <person name="Nagy L.G."/>
        </authorList>
    </citation>
    <scope>NUCLEOTIDE SEQUENCE [LARGE SCALE GENOMIC DNA]</scope>
    <source>
        <strain evidence="5">C18/9</strain>
    </source>
</reference>
<dbReference type="STRING" id="47428.A0A284RQS6"/>
<dbReference type="AlphaFoldDB" id="A0A284RQS6"/>
<feature type="region of interest" description="Disordered" evidence="1">
    <location>
        <begin position="1"/>
        <end position="27"/>
    </location>
</feature>
<organism evidence="4 5">
    <name type="scientific">Armillaria ostoyae</name>
    <name type="common">Armillaria root rot fungus</name>
    <dbReference type="NCBI Taxonomy" id="47428"/>
    <lineage>
        <taxon>Eukaryota</taxon>
        <taxon>Fungi</taxon>
        <taxon>Dikarya</taxon>
        <taxon>Basidiomycota</taxon>
        <taxon>Agaricomycotina</taxon>
        <taxon>Agaricomycetes</taxon>
        <taxon>Agaricomycetidae</taxon>
        <taxon>Agaricales</taxon>
        <taxon>Marasmiineae</taxon>
        <taxon>Physalacriaceae</taxon>
        <taxon>Armillaria</taxon>
    </lineage>
</organism>
<feature type="transmembrane region" description="Helical" evidence="2">
    <location>
        <begin position="178"/>
        <end position="197"/>
    </location>
</feature>
<keyword evidence="5" id="KW-1185">Reference proteome</keyword>
<dbReference type="Pfam" id="PF20153">
    <property type="entry name" value="DUF6535"/>
    <property type="match status" value="1"/>
</dbReference>
<evidence type="ECO:0000256" key="1">
    <source>
        <dbReference type="SAM" id="MobiDB-lite"/>
    </source>
</evidence>
<keyword evidence="2" id="KW-0812">Transmembrane</keyword>
<evidence type="ECO:0000256" key="2">
    <source>
        <dbReference type="SAM" id="Phobius"/>
    </source>
</evidence>
<accession>A0A284RQS6</accession>
<gene>
    <name evidence="4" type="ORF">ARMOST_14539</name>
</gene>
<name>A0A284RQS6_ARMOS</name>
<feature type="compositionally biased region" description="Basic and acidic residues" evidence="1">
    <location>
        <begin position="1"/>
        <end position="10"/>
    </location>
</feature>
<evidence type="ECO:0000313" key="5">
    <source>
        <dbReference type="Proteomes" id="UP000219338"/>
    </source>
</evidence>
<dbReference type="EMBL" id="FUEG01000013">
    <property type="protein sequence ID" value="SJL11136.1"/>
    <property type="molecule type" value="Genomic_DNA"/>
</dbReference>
<dbReference type="Proteomes" id="UP000219338">
    <property type="component" value="Unassembled WGS sequence"/>
</dbReference>
<proteinExistence type="predicted"/>
<dbReference type="InterPro" id="IPR045338">
    <property type="entry name" value="DUF6535"/>
</dbReference>
<evidence type="ECO:0000259" key="3">
    <source>
        <dbReference type="Pfam" id="PF20153"/>
    </source>
</evidence>
<dbReference type="OrthoDB" id="10285113at2759"/>
<keyword evidence="2" id="KW-0472">Membrane</keyword>